<accession>A0A7I7JXC5</accession>
<protein>
    <submittedName>
        <fullName evidence="1">Uncharacterized protein</fullName>
    </submittedName>
</protein>
<dbReference type="AlphaFoldDB" id="A0A7I7JXC5"/>
<dbReference type="EMBL" id="AP022563">
    <property type="protein sequence ID" value="BBX16505.1"/>
    <property type="molecule type" value="Genomic_DNA"/>
</dbReference>
<proteinExistence type="predicted"/>
<keyword evidence="2" id="KW-1185">Reference proteome</keyword>
<name>A0A7I7JXC5_9MYCO</name>
<gene>
    <name evidence="1" type="ORF">MDUV_13650</name>
</gene>
<dbReference type="RefSeq" id="WP_098004964.1">
    <property type="nucleotide sequence ID" value="NZ_AP022563.1"/>
</dbReference>
<dbReference type="Proteomes" id="UP000467006">
    <property type="component" value="Chromosome"/>
</dbReference>
<reference evidence="1 2" key="1">
    <citation type="journal article" date="2019" name="Emerg. Microbes Infect.">
        <title>Comprehensive subspecies identification of 175 nontuberculous mycobacteria species based on 7547 genomic profiles.</title>
        <authorList>
            <person name="Matsumoto Y."/>
            <person name="Kinjo T."/>
            <person name="Motooka D."/>
            <person name="Nabeya D."/>
            <person name="Jung N."/>
            <person name="Uechi K."/>
            <person name="Horii T."/>
            <person name="Iida T."/>
            <person name="Fujita J."/>
            <person name="Nakamura S."/>
        </authorList>
    </citation>
    <scope>NUCLEOTIDE SEQUENCE [LARGE SCALE GENOMIC DNA]</scope>
    <source>
        <strain evidence="1 2">JCM 6396</strain>
    </source>
</reference>
<evidence type="ECO:0000313" key="1">
    <source>
        <dbReference type="EMBL" id="BBX16505.1"/>
    </source>
</evidence>
<dbReference type="KEGG" id="mdu:MDUV_13650"/>
<evidence type="ECO:0000313" key="2">
    <source>
        <dbReference type="Proteomes" id="UP000467006"/>
    </source>
</evidence>
<organism evidence="1 2">
    <name type="scientific">Mycolicibacterium duvalii</name>
    <dbReference type="NCBI Taxonomy" id="39688"/>
    <lineage>
        <taxon>Bacteria</taxon>
        <taxon>Bacillati</taxon>
        <taxon>Actinomycetota</taxon>
        <taxon>Actinomycetes</taxon>
        <taxon>Mycobacteriales</taxon>
        <taxon>Mycobacteriaceae</taxon>
        <taxon>Mycolicibacterium</taxon>
    </lineage>
</organism>
<sequence length="74" mass="7735">MASAPGTPSSISNPKATAADFLSPGRDLDDLAAAAQRCRGGQLFEDRRAPDAAREESFASLVADLRFAARLLDG</sequence>